<evidence type="ECO:0000313" key="2">
    <source>
        <dbReference type="EMBL" id="KUG20794.1"/>
    </source>
</evidence>
<reference evidence="2" key="1">
    <citation type="journal article" date="2015" name="Proc. Natl. Acad. Sci. U.S.A.">
        <title>Networks of energetic and metabolic interactions define dynamics in microbial communities.</title>
        <authorList>
            <person name="Embree M."/>
            <person name="Liu J.K."/>
            <person name="Al-Bassam M.M."/>
            <person name="Zengler K."/>
        </authorList>
    </citation>
    <scope>NUCLEOTIDE SEQUENCE</scope>
</reference>
<feature type="transmembrane region" description="Helical" evidence="1">
    <location>
        <begin position="15"/>
        <end position="39"/>
    </location>
</feature>
<protein>
    <submittedName>
        <fullName evidence="2">Uncharacterized protein</fullName>
    </submittedName>
</protein>
<name>A0A0W8FIS2_9ZZZZ</name>
<sequence>MGMNGRNDYGVSEAIGFILILGIVIGSIGLVTLYGYPLLIKEQTNTDIRNMERTMIVLQNDIKSLCYKNVPYKETSLQVSGGTLSALGAVDGDVSAPRFNITTSTGYDSGEVYLGQLKYASSAGDAVISVSNGAVLKRQEGQQGSVMLAEPRWFYDNITKTFMIYLINLTTNEAMAQTGVGAVRMGLVETETQINESAMTVTVKYNPGTSDDYSTAWRNYLTGSVGMTETAPGSNTYTLGGVDTLVIKEYLIKVHGV</sequence>
<proteinExistence type="predicted"/>
<keyword evidence="1" id="KW-0472">Membrane</keyword>
<keyword evidence="1" id="KW-1133">Transmembrane helix</keyword>
<organism evidence="2">
    <name type="scientific">hydrocarbon metagenome</name>
    <dbReference type="NCBI Taxonomy" id="938273"/>
    <lineage>
        <taxon>unclassified sequences</taxon>
        <taxon>metagenomes</taxon>
        <taxon>ecological metagenomes</taxon>
    </lineage>
</organism>
<gene>
    <name evidence="2" type="ORF">ASZ90_009468</name>
</gene>
<comment type="caution">
    <text evidence="2">The sequence shown here is derived from an EMBL/GenBank/DDBJ whole genome shotgun (WGS) entry which is preliminary data.</text>
</comment>
<dbReference type="InterPro" id="IPR055713">
    <property type="entry name" value="DUF7289"/>
</dbReference>
<dbReference type="EMBL" id="LNQE01001142">
    <property type="protein sequence ID" value="KUG20794.1"/>
    <property type="molecule type" value="Genomic_DNA"/>
</dbReference>
<accession>A0A0W8FIS2</accession>
<dbReference type="AlphaFoldDB" id="A0A0W8FIS2"/>
<evidence type="ECO:0000256" key="1">
    <source>
        <dbReference type="SAM" id="Phobius"/>
    </source>
</evidence>
<keyword evidence="1" id="KW-0812">Transmembrane</keyword>
<dbReference type="Pfam" id="PF23960">
    <property type="entry name" value="DUF7289"/>
    <property type="match status" value="1"/>
</dbReference>